<dbReference type="GO" id="GO:0016020">
    <property type="term" value="C:membrane"/>
    <property type="evidence" value="ECO:0007669"/>
    <property type="project" value="UniProtKB-SubCell"/>
</dbReference>
<dbReference type="Proteomes" id="UP000029994">
    <property type="component" value="Unassembled WGS sequence"/>
</dbReference>
<evidence type="ECO:0000256" key="3">
    <source>
        <dbReference type="ARBA" id="ARBA00022692"/>
    </source>
</evidence>
<feature type="domain" description="EamA" evidence="7">
    <location>
        <begin position="2"/>
        <end position="134"/>
    </location>
</feature>
<dbReference type="PANTHER" id="PTHR32322">
    <property type="entry name" value="INNER MEMBRANE TRANSPORTER"/>
    <property type="match status" value="1"/>
</dbReference>
<feature type="transmembrane region" description="Helical" evidence="6">
    <location>
        <begin position="89"/>
        <end position="110"/>
    </location>
</feature>
<dbReference type="InterPro" id="IPR050638">
    <property type="entry name" value="AA-Vitamin_Transporters"/>
</dbReference>
<feature type="domain" description="EamA" evidence="7">
    <location>
        <begin position="147"/>
        <end position="280"/>
    </location>
</feature>
<feature type="transmembrane region" description="Helical" evidence="6">
    <location>
        <begin position="267"/>
        <end position="283"/>
    </location>
</feature>
<evidence type="ECO:0000256" key="5">
    <source>
        <dbReference type="ARBA" id="ARBA00023136"/>
    </source>
</evidence>
<dbReference type="Pfam" id="PF00892">
    <property type="entry name" value="EamA"/>
    <property type="match status" value="2"/>
</dbReference>
<dbReference type="EMBL" id="JMCG01000001">
    <property type="protein sequence ID" value="KGK09894.1"/>
    <property type="molecule type" value="Genomic_DNA"/>
</dbReference>
<gene>
    <name evidence="8" type="ORF">EA26_00595</name>
</gene>
<dbReference type="PANTHER" id="PTHR32322:SF2">
    <property type="entry name" value="EAMA DOMAIN-CONTAINING PROTEIN"/>
    <property type="match status" value="1"/>
</dbReference>
<evidence type="ECO:0000259" key="7">
    <source>
        <dbReference type="Pfam" id="PF00892"/>
    </source>
</evidence>
<comment type="similarity">
    <text evidence="2">Belongs to the EamA transporter family.</text>
</comment>
<feature type="transmembrane region" description="Helical" evidence="6">
    <location>
        <begin position="64"/>
        <end position="83"/>
    </location>
</feature>
<dbReference type="RefSeq" id="WP_039422307.1">
    <property type="nucleotide sequence ID" value="NZ_CAWPVW010000066.1"/>
</dbReference>
<feature type="transmembrane region" description="Helical" evidence="6">
    <location>
        <begin position="31"/>
        <end position="52"/>
    </location>
</feature>
<evidence type="ECO:0000313" key="8">
    <source>
        <dbReference type="EMBL" id="KGK09894.1"/>
    </source>
</evidence>
<feature type="transmembrane region" description="Helical" evidence="6">
    <location>
        <begin position="244"/>
        <end position="261"/>
    </location>
</feature>
<comment type="subcellular location">
    <subcellularLocation>
        <location evidence="1">Membrane</location>
        <topology evidence="1">Multi-pass membrane protein</topology>
    </subcellularLocation>
</comment>
<comment type="caution">
    <text evidence="8">The sequence shown here is derived from an EMBL/GenBank/DDBJ whole genome shotgun (WGS) entry which is preliminary data.</text>
</comment>
<organism evidence="8 9">
    <name type="scientific">Vibrio navarrensis</name>
    <dbReference type="NCBI Taxonomy" id="29495"/>
    <lineage>
        <taxon>Bacteria</taxon>
        <taxon>Pseudomonadati</taxon>
        <taxon>Pseudomonadota</taxon>
        <taxon>Gammaproteobacteria</taxon>
        <taxon>Vibrionales</taxon>
        <taxon>Vibrionaceae</taxon>
        <taxon>Vibrio</taxon>
    </lineage>
</organism>
<keyword evidence="3 6" id="KW-0812">Transmembrane</keyword>
<dbReference type="STRING" id="29495.EA26_00595"/>
<reference evidence="8 9" key="1">
    <citation type="submission" date="2014-04" db="EMBL/GenBank/DDBJ databases">
        <title>Genome sequencing of Vibrio navarrensis strains.</title>
        <authorList>
            <person name="Gladney L.M."/>
            <person name="Katz L.S."/>
            <person name="Marino-Ramirez L."/>
            <person name="Jordan I.K."/>
        </authorList>
    </citation>
    <scope>NUCLEOTIDE SEQUENCE [LARGE SCALE GENOMIC DNA]</scope>
    <source>
        <strain evidence="8 9">ATCC 51183</strain>
    </source>
</reference>
<dbReference type="GeneID" id="43681719"/>
<keyword evidence="4 6" id="KW-1133">Transmembrane helix</keyword>
<evidence type="ECO:0000256" key="4">
    <source>
        <dbReference type="ARBA" id="ARBA00022989"/>
    </source>
</evidence>
<feature type="transmembrane region" description="Helical" evidence="6">
    <location>
        <begin position="117"/>
        <end position="135"/>
    </location>
</feature>
<dbReference type="InterPro" id="IPR000620">
    <property type="entry name" value="EamA_dom"/>
</dbReference>
<protein>
    <submittedName>
        <fullName evidence="8">Permease</fullName>
    </submittedName>
</protein>
<dbReference type="InterPro" id="IPR037185">
    <property type="entry name" value="EmrE-like"/>
</dbReference>
<evidence type="ECO:0000256" key="1">
    <source>
        <dbReference type="ARBA" id="ARBA00004141"/>
    </source>
</evidence>
<evidence type="ECO:0000313" key="9">
    <source>
        <dbReference type="Proteomes" id="UP000029994"/>
    </source>
</evidence>
<dbReference type="SUPFAM" id="SSF103481">
    <property type="entry name" value="Multidrug resistance efflux transporter EmrE"/>
    <property type="match status" value="2"/>
</dbReference>
<evidence type="ECO:0000256" key="6">
    <source>
        <dbReference type="SAM" id="Phobius"/>
    </source>
</evidence>
<evidence type="ECO:0000256" key="2">
    <source>
        <dbReference type="ARBA" id="ARBA00007362"/>
    </source>
</evidence>
<feature type="transmembrane region" description="Helical" evidence="6">
    <location>
        <begin position="209"/>
        <end position="232"/>
    </location>
</feature>
<feature type="transmembrane region" description="Helical" evidence="6">
    <location>
        <begin position="147"/>
        <end position="166"/>
    </location>
</feature>
<accession>A0A099LQK3</accession>
<dbReference type="AlphaFoldDB" id="A0A099LQK3"/>
<keyword evidence="5 6" id="KW-0472">Membrane</keyword>
<proteinExistence type="inferred from homology"/>
<keyword evidence="9" id="KW-1185">Reference proteome</keyword>
<name>A0A099LQK3_9VIBR</name>
<dbReference type="eggNOG" id="COG0697">
    <property type="taxonomic scope" value="Bacteria"/>
</dbReference>
<sequence>MKYLIMLIMCGILWGSQYEFNRLALESMPAIWIAALRSSFGALILIAACYWLKLKRTSGHWPMLFVIATLEATLPFLLVAWGQQSTPSSHAAVITGMNPLLTILLAPLFLRHARLEAKSLLCGLLGFASLLYLFYPQLHTPDGHSFYGAVAIFIAALSFALSLILVKKLDNLHPIVVARDVIVLSALQLLPIALLSSELTLSHISMSSALSSLYLGIFCGGVVYILFMQLIMSKGPAFASLSNYLVPTVGVILAAIAQGGTIDSRTLLSLAGILSAILLFQFWPNSAPSLRSRLDS</sequence>